<dbReference type="Proteomes" id="UP000464787">
    <property type="component" value="Chromosome"/>
</dbReference>
<dbReference type="GO" id="GO:0016747">
    <property type="term" value="F:acyltransferase activity, transferring groups other than amino-acyl groups"/>
    <property type="evidence" value="ECO:0007669"/>
    <property type="project" value="InterPro"/>
</dbReference>
<accession>A0A857J1N8</accession>
<feature type="transmembrane region" description="Helical" evidence="1">
    <location>
        <begin position="127"/>
        <end position="146"/>
    </location>
</feature>
<evidence type="ECO:0000313" key="3">
    <source>
        <dbReference type="EMBL" id="QHI97001.1"/>
    </source>
</evidence>
<keyword evidence="3" id="KW-0012">Acyltransferase</keyword>
<keyword evidence="4" id="KW-1185">Reference proteome</keyword>
<name>A0A857J1N8_9BURK</name>
<evidence type="ECO:0000259" key="2">
    <source>
        <dbReference type="Pfam" id="PF01757"/>
    </source>
</evidence>
<dbReference type="PANTHER" id="PTHR23028:SF53">
    <property type="entry name" value="ACYL_TRANSF_3 DOMAIN-CONTAINING PROTEIN"/>
    <property type="match status" value="1"/>
</dbReference>
<keyword evidence="3" id="KW-0808">Transferase</keyword>
<dbReference type="GO" id="GO:0016020">
    <property type="term" value="C:membrane"/>
    <property type="evidence" value="ECO:0007669"/>
    <property type="project" value="TreeGrafter"/>
</dbReference>
<dbReference type="Pfam" id="PF01757">
    <property type="entry name" value="Acyl_transf_3"/>
    <property type="match status" value="1"/>
</dbReference>
<keyword evidence="1" id="KW-0472">Membrane</keyword>
<sequence>MPQLQVPIPSHTRKRYGIGSFMEKKIGWFFKSVAPETIDQRYRSVGGFTHGFDYLRLILAAAVVVQHSLRSSYGPAYADVTSWLGWHRAITAPILLMFFALSGFLVAGSLKRRPTATAFMTLRAMRLVPALAVEVLLSALILGPLLTELPWRAYFSAPEFFKYFQNIYGHIHFRLPGVFVDTPAQEVNISLWTVPYELECYLALLGLWLIGILKRRAFVVAITVAFIAVNTYIAFDTYTVQKTMIGGPARALVAAFLCGLCINLYSDRIKLTIPIAAAMLLGMVVSTLQYQTASVAAIFAAYMVVYLGMTHPPKKSFLLRGDYSYGLYLFAFPIQQTYTHLFPGYRHWYINAPFAIILGLMYAYFSWWCVEKPILDRKKQIVGFTENFASRLKLIFARQTA</sequence>
<reference evidence="3 4" key="1">
    <citation type="submission" date="2020-01" db="EMBL/GenBank/DDBJ databases">
        <title>Genome sequencing of strain KACC 21265.</title>
        <authorList>
            <person name="Heo J."/>
            <person name="Kim S.-J."/>
            <person name="Kim J.-S."/>
            <person name="Hong S.-B."/>
            <person name="Kwon S.-W."/>
        </authorList>
    </citation>
    <scope>NUCLEOTIDE SEQUENCE [LARGE SCALE GENOMIC DNA]</scope>
    <source>
        <strain evidence="3 4">KACC 21265</strain>
    </source>
</reference>
<feature type="transmembrane region" description="Helical" evidence="1">
    <location>
        <begin position="271"/>
        <end position="288"/>
    </location>
</feature>
<feature type="transmembrane region" description="Helical" evidence="1">
    <location>
        <begin position="247"/>
        <end position="264"/>
    </location>
</feature>
<dbReference type="KEGG" id="xyk:GT347_02765"/>
<dbReference type="AlphaFoldDB" id="A0A857J1N8"/>
<feature type="transmembrane region" description="Helical" evidence="1">
    <location>
        <begin position="348"/>
        <end position="370"/>
    </location>
</feature>
<dbReference type="PANTHER" id="PTHR23028">
    <property type="entry name" value="ACETYLTRANSFERASE"/>
    <property type="match status" value="1"/>
</dbReference>
<keyword evidence="1" id="KW-0812">Transmembrane</keyword>
<evidence type="ECO:0000256" key="1">
    <source>
        <dbReference type="SAM" id="Phobius"/>
    </source>
</evidence>
<gene>
    <name evidence="3" type="ORF">GT347_02765</name>
</gene>
<dbReference type="InterPro" id="IPR050879">
    <property type="entry name" value="Acyltransferase_3"/>
</dbReference>
<dbReference type="InterPro" id="IPR002656">
    <property type="entry name" value="Acyl_transf_3_dom"/>
</dbReference>
<feature type="transmembrane region" description="Helical" evidence="1">
    <location>
        <begin position="294"/>
        <end position="311"/>
    </location>
</feature>
<dbReference type="EMBL" id="CP047650">
    <property type="protein sequence ID" value="QHI97001.1"/>
    <property type="molecule type" value="Genomic_DNA"/>
</dbReference>
<protein>
    <submittedName>
        <fullName evidence="3">Acyltransferase family protein</fullName>
    </submittedName>
</protein>
<feature type="transmembrane region" description="Helical" evidence="1">
    <location>
        <begin position="189"/>
        <end position="210"/>
    </location>
</feature>
<feature type="transmembrane region" description="Helical" evidence="1">
    <location>
        <begin position="323"/>
        <end position="342"/>
    </location>
</feature>
<organism evidence="3 4">
    <name type="scientific">Xylophilus rhododendri</name>
    <dbReference type="NCBI Taxonomy" id="2697032"/>
    <lineage>
        <taxon>Bacteria</taxon>
        <taxon>Pseudomonadati</taxon>
        <taxon>Pseudomonadota</taxon>
        <taxon>Betaproteobacteria</taxon>
        <taxon>Burkholderiales</taxon>
        <taxon>Xylophilus</taxon>
    </lineage>
</organism>
<evidence type="ECO:0000313" key="4">
    <source>
        <dbReference type="Proteomes" id="UP000464787"/>
    </source>
</evidence>
<proteinExistence type="predicted"/>
<feature type="transmembrane region" description="Helical" evidence="1">
    <location>
        <begin position="217"/>
        <end position="235"/>
    </location>
</feature>
<feature type="domain" description="Acyltransferase 3" evidence="2">
    <location>
        <begin position="50"/>
        <end position="369"/>
    </location>
</feature>
<keyword evidence="1" id="KW-1133">Transmembrane helix</keyword>
<feature type="transmembrane region" description="Helical" evidence="1">
    <location>
        <begin position="89"/>
        <end position="107"/>
    </location>
</feature>
<dbReference type="GO" id="GO:0009103">
    <property type="term" value="P:lipopolysaccharide biosynthetic process"/>
    <property type="evidence" value="ECO:0007669"/>
    <property type="project" value="TreeGrafter"/>
</dbReference>